<keyword evidence="7 9" id="KW-0807">Transducer</keyword>
<dbReference type="SMART" id="SM00283">
    <property type="entry name" value="MA"/>
    <property type="match status" value="1"/>
</dbReference>
<keyword evidence="4 10" id="KW-0812">Transmembrane</keyword>
<dbReference type="SMART" id="SM00304">
    <property type="entry name" value="HAMP"/>
    <property type="match status" value="1"/>
</dbReference>
<keyword evidence="3" id="KW-0145">Chemotaxis</keyword>
<dbReference type="GO" id="GO:0005886">
    <property type="term" value="C:plasma membrane"/>
    <property type="evidence" value="ECO:0007669"/>
    <property type="project" value="UniProtKB-SubCell"/>
</dbReference>
<evidence type="ECO:0000259" key="12">
    <source>
        <dbReference type="PROSITE" id="PS50885"/>
    </source>
</evidence>
<gene>
    <name evidence="13" type="ORF">KL86SPO_40003</name>
</gene>
<name>A0A212LVI4_9FIRM</name>
<proteinExistence type="inferred from homology"/>
<dbReference type="Gene3D" id="3.30.450.20">
    <property type="entry name" value="PAS domain"/>
    <property type="match status" value="1"/>
</dbReference>
<dbReference type="InterPro" id="IPR033479">
    <property type="entry name" value="dCache_1"/>
</dbReference>
<dbReference type="Pfam" id="PF00015">
    <property type="entry name" value="MCPsignal"/>
    <property type="match status" value="1"/>
</dbReference>
<dbReference type="SUPFAM" id="SSF103190">
    <property type="entry name" value="Sensory domain-like"/>
    <property type="match status" value="1"/>
</dbReference>
<dbReference type="Pfam" id="PF02743">
    <property type="entry name" value="dCache_1"/>
    <property type="match status" value="1"/>
</dbReference>
<dbReference type="CDD" id="cd06225">
    <property type="entry name" value="HAMP"/>
    <property type="match status" value="1"/>
</dbReference>
<dbReference type="InterPro" id="IPR029151">
    <property type="entry name" value="Sensor-like_sf"/>
</dbReference>
<comment type="subcellular location">
    <subcellularLocation>
        <location evidence="1">Cell membrane</location>
        <topology evidence="1">Multi-pass membrane protein</topology>
    </subcellularLocation>
</comment>
<evidence type="ECO:0000313" key="13">
    <source>
        <dbReference type="EMBL" id="SCM81521.1"/>
    </source>
</evidence>
<organism evidence="13">
    <name type="scientific">uncultured Sporomusa sp</name>
    <dbReference type="NCBI Taxonomy" id="307249"/>
    <lineage>
        <taxon>Bacteria</taxon>
        <taxon>Bacillati</taxon>
        <taxon>Bacillota</taxon>
        <taxon>Negativicutes</taxon>
        <taxon>Selenomonadales</taxon>
        <taxon>Sporomusaceae</taxon>
        <taxon>Sporomusa</taxon>
        <taxon>environmental samples</taxon>
    </lineage>
</organism>
<evidence type="ECO:0000256" key="10">
    <source>
        <dbReference type="SAM" id="Phobius"/>
    </source>
</evidence>
<dbReference type="GO" id="GO:0006935">
    <property type="term" value="P:chemotaxis"/>
    <property type="evidence" value="ECO:0007669"/>
    <property type="project" value="UniProtKB-KW"/>
</dbReference>
<evidence type="ECO:0000256" key="7">
    <source>
        <dbReference type="ARBA" id="ARBA00023224"/>
    </source>
</evidence>
<feature type="domain" description="Methyl-accepting transducer" evidence="11">
    <location>
        <begin position="391"/>
        <end position="627"/>
    </location>
</feature>
<dbReference type="CDD" id="cd11386">
    <property type="entry name" value="MCP_signal"/>
    <property type="match status" value="1"/>
</dbReference>
<evidence type="ECO:0000259" key="11">
    <source>
        <dbReference type="PROSITE" id="PS50111"/>
    </source>
</evidence>
<dbReference type="SUPFAM" id="SSF58104">
    <property type="entry name" value="Methyl-accepting chemotaxis protein (MCP) signaling domain"/>
    <property type="match status" value="1"/>
</dbReference>
<comment type="similarity">
    <text evidence="8">Belongs to the methyl-accepting chemotaxis (MCP) protein family.</text>
</comment>
<evidence type="ECO:0000256" key="4">
    <source>
        <dbReference type="ARBA" id="ARBA00022692"/>
    </source>
</evidence>
<dbReference type="AlphaFoldDB" id="A0A212LVI4"/>
<keyword evidence="5 10" id="KW-1133">Transmembrane helix</keyword>
<dbReference type="RefSeq" id="WP_288184538.1">
    <property type="nucleotide sequence ID" value="NZ_LT608335.1"/>
</dbReference>
<accession>A0A212LVI4</accession>
<keyword evidence="2" id="KW-1003">Cell membrane</keyword>
<dbReference type="Gene3D" id="6.10.340.10">
    <property type="match status" value="1"/>
</dbReference>
<evidence type="ECO:0000256" key="5">
    <source>
        <dbReference type="ARBA" id="ARBA00022989"/>
    </source>
</evidence>
<dbReference type="PROSITE" id="PS50111">
    <property type="entry name" value="CHEMOTAXIS_TRANSDUC_2"/>
    <property type="match status" value="1"/>
</dbReference>
<sequence length="677" mass="71821">MKITSMKMRLLVILLPFFLLAFGALTGVSYYFSQKALSQSVDKEAMAVSNDYSSRVQAHVNDAILHLDSFSAIKAIHNPTDQQQLVAALAECAKHLGALENVTYISPSGAAVRPNGTTFDLSERQYFKQVIATKKNVVSDVLLSKTTGKTSVNVAVPVFFNEQLTGVLTGTISMEKLGGLIADIRFQDTGYGVIADASGGILVHPRLPEVVGKMNFAEKKVNPELKLKETELDDRFLDLFTAAAKQGQQVKGIYRFADGVTRIGVFTPIDLPGEKRWVMVVTAPEAEANQAVSSLTQAMLLGALVCLGLAIAFISIMSNRLAAPLTLIRDECLRLADGDLRERQAAVTSHDEIGQLAQGFQTMRTNLHTLVTKVLSQSVQLAAASEELTASAQQSAEAANQVAGSITQIAEDTASQSSFASNITTVAQETAARTEQISLAAQDVNAIALTTSQAAEQGREAVARTVAQMNEIGRESAALETAITELSKGSSEIGEIVTLISAIAKQTNLLALNAAIEAARAGEQGRGFAVVAEEVRKLAEESNQAAQKIGTLIQQNQLNMDQAVVAAQAGAEGIRTGISLVQATGETFTTITGDIFRLSDQIKGISQSISQMASSNLELVTDIEKIDDLSKHAAAESQTVSAATEEQSASMQEVASSSQSLAVLANDLQTAAAKFTV</sequence>
<feature type="domain" description="HAMP" evidence="12">
    <location>
        <begin position="319"/>
        <end position="372"/>
    </location>
</feature>
<protein>
    <submittedName>
        <fullName evidence="13">Methyl-accepting chemotaxis sensory transducer</fullName>
    </submittedName>
</protein>
<dbReference type="InterPro" id="IPR004089">
    <property type="entry name" value="MCPsignal_dom"/>
</dbReference>
<dbReference type="Gene3D" id="1.10.287.950">
    <property type="entry name" value="Methyl-accepting chemotaxis protein"/>
    <property type="match status" value="1"/>
</dbReference>
<evidence type="ECO:0000256" key="2">
    <source>
        <dbReference type="ARBA" id="ARBA00022475"/>
    </source>
</evidence>
<evidence type="ECO:0000256" key="1">
    <source>
        <dbReference type="ARBA" id="ARBA00004651"/>
    </source>
</evidence>
<dbReference type="CDD" id="cd12914">
    <property type="entry name" value="PDC1_DGC_like"/>
    <property type="match status" value="1"/>
</dbReference>
<dbReference type="InterPro" id="IPR003660">
    <property type="entry name" value="HAMP_dom"/>
</dbReference>
<dbReference type="EMBL" id="FMJE01000004">
    <property type="protein sequence ID" value="SCM81521.1"/>
    <property type="molecule type" value="Genomic_DNA"/>
</dbReference>
<evidence type="ECO:0000256" key="6">
    <source>
        <dbReference type="ARBA" id="ARBA00023136"/>
    </source>
</evidence>
<dbReference type="GO" id="GO:0007165">
    <property type="term" value="P:signal transduction"/>
    <property type="evidence" value="ECO:0007669"/>
    <property type="project" value="UniProtKB-KW"/>
</dbReference>
<reference evidence="13" key="1">
    <citation type="submission" date="2016-08" db="EMBL/GenBank/DDBJ databases">
        <authorList>
            <person name="Seilhamer J.J."/>
        </authorList>
    </citation>
    <scope>NUCLEOTIDE SEQUENCE</scope>
    <source>
        <strain evidence="13">86</strain>
    </source>
</reference>
<evidence type="ECO:0000256" key="3">
    <source>
        <dbReference type="ARBA" id="ARBA00022500"/>
    </source>
</evidence>
<dbReference type="PANTHER" id="PTHR32089">
    <property type="entry name" value="METHYL-ACCEPTING CHEMOTAXIS PROTEIN MCPB"/>
    <property type="match status" value="1"/>
</dbReference>
<dbReference type="Pfam" id="PF00672">
    <property type="entry name" value="HAMP"/>
    <property type="match status" value="1"/>
</dbReference>
<evidence type="ECO:0000256" key="9">
    <source>
        <dbReference type="PROSITE-ProRule" id="PRU00284"/>
    </source>
</evidence>
<dbReference type="PANTHER" id="PTHR32089:SF112">
    <property type="entry name" value="LYSOZYME-LIKE PROTEIN-RELATED"/>
    <property type="match status" value="1"/>
</dbReference>
<keyword evidence="6 10" id="KW-0472">Membrane</keyword>
<evidence type="ECO:0000256" key="8">
    <source>
        <dbReference type="ARBA" id="ARBA00029447"/>
    </source>
</evidence>
<dbReference type="PROSITE" id="PS50885">
    <property type="entry name" value="HAMP"/>
    <property type="match status" value="1"/>
</dbReference>
<dbReference type="CDD" id="cd12912">
    <property type="entry name" value="PDC2_MCP_like"/>
    <property type="match status" value="1"/>
</dbReference>
<feature type="transmembrane region" description="Helical" evidence="10">
    <location>
        <begin position="298"/>
        <end position="317"/>
    </location>
</feature>